<evidence type="ECO:0000259" key="3">
    <source>
        <dbReference type="Pfam" id="PF08378"/>
    </source>
</evidence>
<evidence type="ECO:0000313" key="5">
    <source>
        <dbReference type="Proteomes" id="UP000594535"/>
    </source>
</evidence>
<dbReference type="InterPro" id="IPR006935">
    <property type="entry name" value="Helicase/UvrB_N"/>
</dbReference>
<dbReference type="EMBL" id="CP049232">
    <property type="protein sequence ID" value="QPI07514.1"/>
    <property type="molecule type" value="Genomic_DNA"/>
</dbReference>
<dbReference type="Pfam" id="PF04851">
    <property type="entry name" value="ResIII"/>
    <property type="match status" value="1"/>
</dbReference>
<proteinExistence type="predicted"/>
<evidence type="ECO:0000259" key="2">
    <source>
        <dbReference type="Pfam" id="PF04851"/>
    </source>
</evidence>
<feature type="domain" description="NERD" evidence="3">
    <location>
        <begin position="12"/>
        <end position="117"/>
    </location>
</feature>
<sequence>MNIKSIFSKIFKGEQGEADVLEAIGKILNQKGDENYYLIPKASIDDPAGSSMEIDLLLLHPVLGIYVIEVKNWSDLEQMDENNPYEQVKIYQRMLLAKIEPELKKVPINVEYRVIFPSISKAEASKFYAKNPSYLNLKNHTFFKDDLTDEDIFAKFFNSSISTLPNKKEFLKISEMLVNQSRLKQKIIPIITKDEVMFFDHKQLSIMNGYTDGFRVIRGVAGTGKTMILANFVANRLERDENEKFLVLCFNKNLAQNIKSSFGDKFINKNIAVYPIISLLKRIEFDEAKLGMDENTNISQKYQIYESDEAIAEFRAKFKAHLAKHPIDYVLCDETQDMPAGFMRVIYEEIKDCIFFIDEAQKFYTYTMNNIADIFHHPKFERIDMRGRVKNLKNVYRTPSNIARCAFEILQKDSAINDYYKKSFYLNQDFISDIQCILQDGSIKVAELDEFAGLKKCLKALPNGETSVILSNSKVAVNAIKESVLPEGKNVEVLTIQSIKGLEAQNVIIHNFLPFLQTIYKNERALFYRKIYVLLTRSRENLYISLPKNLDENLPDEIKQVIEVIKKYASITQDLPPKNEQIKEKSGLKLAQIRPVLRGVEEVGELVVTGSQLFAIIAGLFA</sequence>
<organism evidence="4 5">
    <name type="scientific">Campylobacter concisus</name>
    <dbReference type="NCBI Taxonomy" id="199"/>
    <lineage>
        <taxon>Bacteria</taxon>
        <taxon>Pseudomonadati</taxon>
        <taxon>Campylobacterota</taxon>
        <taxon>Epsilonproteobacteria</taxon>
        <taxon>Campylobacterales</taxon>
        <taxon>Campylobacteraceae</taxon>
        <taxon>Campylobacter</taxon>
    </lineage>
</organism>
<gene>
    <name evidence="4" type="ORF">G5B96_09365</name>
</gene>
<feature type="domain" description="Helicase/UvrB N-terminal" evidence="2">
    <location>
        <begin position="216"/>
        <end position="352"/>
    </location>
</feature>
<dbReference type="PANTHER" id="PTHR11070:SF2">
    <property type="entry name" value="ATP-DEPENDENT DNA HELICASE SRS2"/>
    <property type="match status" value="1"/>
</dbReference>
<dbReference type="Proteomes" id="UP000594535">
    <property type="component" value="Chromosome"/>
</dbReference>
<evidence type="ECO:0000313" key="4">
    <source>
        <dbReference type="EMBL" id="QPI07514.1"/>
    </source>
</evidence>
<dbReference type="GO" id="GO:0016787">
    <property type="term" value="F:hydrolase activity"/>
    <property type="evidence" value="ECO:0007669"/>
    <property type="project" value="InterPro"/>
</dbReference>
<dbReference type="GO" id="GO:0005829">
    <property type="term" value="C:cytosol"/>
    <property type="evidence" value="ECO:0007669"/>
    <property type="project" value="TreeGrafter"/>
</dbReference>
<dbReference type="Gene3D" id="3.40.50.300">
    <property type="entry name" value="P-loop containing nucleotide triphosphate hydrolases"/>
    <property type="match status" value="2"/>
</dbReference>
<evidence type="ECO:0000256" key="1">
    <source>
        <dbReference type="ARBA" id="ARBA00034923"/>
    </source>
</evidence>
<dbReference type="GO" id="GO:0043138">
    <property type="term" value="F:3'-5' DNA helicase activity"/>
    <property type="evidence" value="ECO:0007669"/>
    <property type="project" value="TreeGrafter"/>
</dbReference>
<reference evidence="4 5" key="1">
    <citation type="journal article" date="2020" name="Microb. Genom.">
        <title>Analysis of complete Campylobacter concisus genomes identifies genomospecies features, secretion systems and novel plasmids and their association with severe ulcerative colitis.</title>
        <authorList>
            <person name="Liu F."/>
            <person name="Chen S."/>
            <person name="Luu L.D.W."/>
            <person name="Lee S.A."/>
            <person name="Tay A.C.Y."/>
            <person name="Wu R."/>
            <person name="Riordan S.M."/>
            <person name="Lan R."/>
            <person name="Liu L."/>
            <person name="Zhang L."/>
        </authorList>
    </citation>
    <scope>NUCLEOTIDE SEQUENCE [LARGE SCALE GENOMIC DNA]</scope>
    <source>
        <strain evidence="4 5">H9O-S2</strain>
    </source>
</reference>
<dbReference type="GO" id="GO:0005524">
    <property type="term" value="F:ATP binding"/>
    <property type="evidence" value="ECO:0007669"/>
    <property type="project" value="InterPro"/>
</dbReference>
<dbReference type="GO" id="GO:0003677">
    <property type="term" value="F:DNA binding"/>
    <property type="evidence" value="ECO:0007669"/>
    <property type="project" value="InterPro"/>
</dbReference>
<dbReference type="AlphaFoldDB" id="A0A7S9X7N3"/>
<dbReference type="InterPro" id="IPR027417">
    <property type="entry name" value="P-loop_NTPase"/>
</dbReference>
<dbReference type="PANTHER" id="PTHR11070">
    <property type="entry name" value="UVRD / RECB / PCRA DNA HELICASE FAMILY MEMBER"/>
    <property type="match status" value="1"/>
</dbReference>
<name>A0A7S9X7N3_9BACT</name>
<dbReference type="InterPro" id="IPR000212">
    <property type="entry name" value="DNA_helicase_UvrD/REP"/>
</dbReference>
<protein>
    <recommendedName>
        <fullName evidence="1">DNA 3'-5' helicase II</fullName>
    </recommendedName>
</protein>
<dbReference type="GO" id="GO:0033202">
    <property type="term" value="C:DNA helicase complex"/>
    <property type="evidence" value="ECO:0007669"/>
    <property type="project" value="TreeGrafter"/>
</dbReference>
<dbReference type="SUPFAM" id="SSF52540">
    <property type="entry name" value="P-loop containing nucleoside triphosphate hydrolases"/>
    <property type="match status" value="1"/>
</dbReference>
<accession>A0A7S9X7N3</accession>
<dbReference type="RefSeq" id="WP_196088718.1">
    <property type="nucleotide sequence ID" value="NZ_CP049232.1"/>
</dbReference>
<dbReference type="Pfam" id="PF08378">
    <property type="entry name" value="NERD"/>
    <property type="match status" value="1"/>
</dbReference>
<dbReference type="InterPro" id="IPR011528">
    <property type="entry name" value="NERD"/>
</dbReference>
<dbReference type="GO" id="GO:0000725">
    <property type="term" value="P:recombinational repair"/>
    <property type="evidence" value="ECO:0007669"/>
    <property type="project" value="TreeGrafter"/>
</dbReference>